<dbReference type="GO" id="GO:0006508">
    <property type="term" value="P:proteolysis"/>
    <property type="evidence" value="ECO:0007669"/>
    <property type="project" value="UniProtKB-KW"/>
</dbReference>
<evidence type="ECO:0000256" key="4">
    <source>
        <dbReference type="SAM" id="MobiDB-lite"/>
    </source>
</evidence>
<keyword evidence="7" id="KW-1185">Reference proteome</keyword>
<dbReference type="PANTHER" id="PTHR43270:SF12">
    <property type="entry name" value="SUCCINYL-DIAMINOPIMELATE DESUCCINYLASE"/>
    <property type="match status" value="1"/>
</dbReference>
<evidence type="ECO:0000313" key="6">
    <source>
        <dbReference type="EMBL" id="MUN54350.1"/>
    </source>
</evidence>
<dbReference type="Proteomes" id="UP000462152">
    <property type="component" value="Unassembled WGS sequence"/>
</dbReference>
<dbReference type="Pfam" id="PF01546">
    <property type="entry name" value="Peptidase_M20"/>
    <property type="match status" value="1"/>
</dbReference>
<dbReference type="Pfam" id="PF07687">
    <property type="entry name" value="M20_dimer"/>
    <property type="match status" value="1"/>
</dbReference>
<accession>A0A7K1LGX3</accession>
<dbReference type="OrthoDB" id="9761532at2"/>
<keyword evidence="2" id="KW-0479">Metal-binding</keyword>
<dbReference type="EMBL" id="WOGT01000001">
    <property type="protein sequence ID" value="MUN54350.1"/>
    <property type="molecule type" value="Genomic_DNA"/>
</dbReference>
<dbReference type="GO" id="GO:0046872">
    <property type="term" value="F:metal ion binding"/>
    <property type="evidence" value="ECO:0007669"/>
    <property type="project" value="UniProtKB-KW"/>
</dbReference>
<evidence type="ECO:0000256" key="1">
    <source>
        <dbReference type="ARBA" id="ARBA00022670"/>
    </source>
</evidence>
<proteinExistence type="predicted"/>
<dbReference type="SUPFAM" id="SSF53187">
    <property type="entry name" value="Zn-dependent exopeptidases"/>
    <property type="match status" value="1"/>
</dbReference>
<evidence type="ECO:0000256" key="2">
    <source>
        <dbReference type="ARBA" id="ARBA00022723"/>
    </source>
</evidence>
<gene>
    <name evidence="6" type="ORF">GMA10_03825</name>
</gene>
<feature type="compositionally biased region" description="Polar residues" evidence="4">
    <location>
        <begin position="10"/>
        <end position="21"/>
    </location>
</feature>
<dbReference type="AlphaFoldDB" id="A0A7K1LGX3"/>
<organism evidence="6 7">
    <name type="scientific">Rothia koreensis</name>
    <dbReference type="NCBI Taxonomy" id="592378"/>
    <lineage>
        <taxon>Bacteria</taxon>
        <taxon>Bacillati</taxon>
        <taxon>Actinomycetota</taxon>
        <taxon>Actinomycetes</taxon>
        <taxon>Micrococcales</taxon>
        <taxon>Micrococcaceae</taxon>
        <taxon>Rothia</taxon>
    </lineage>
</organism>
<dbReference type="PANTHER" id="PTHR43270">
    <property type="entry name" value="BETA-ALA-HIS DIPEPTIDASE"/>
    <property type="match status" value="1"/>
</dbReference>
<evidence type="ECO:0000259" key="5">
    <source>
        <dbReference type="Pfam" id="PF07687"/>
    </source>
</evidence>
<dbReference type="RefSeq" id="WP_129314401.1">
    <property type="nucleotide sequence ID" value="NZ_NOIQ01000001.1"/>
</dbReference>
<dbReference type="NCBIfam" id="NF005914">
    <property type="entry name" value="PRK07907.1"/>
    <property type="match status" value="1"/>
</dbReference>
<feature type="domain" description="Peptidase M20 dimerisation" evidence="5">
    <location>
        <begin position="220"/>
        <end position="369"/>
    </location>
</feature>
<protein>
    <submittedName>
        <fullName evidence="6">M20/M25/M40 family metallo-hydrolase</fullName>
    </submittedName>
</protein>
<dbReference type="InterPro" id="IPR002933">
    <property type="entry name" value="Peptidase_M20"/>
</dbReference>
<keyword evidence="3 6" id="KW-0378">Hydrolase</keyword>
<dbReference type="InterPro" id="IPR051458">
    <property type="entry name" value="Cyt/Met_Dipeptidase"/>
</dbReference>
<sequence>MEKNAEKSTSEAANPQSSVTTEVKAHVETNFDATLSTLEGLVSIPSVAWESHDLSRVRESAERVAELARNGGFDDVEILTAPKPEGGEGMPAVVARKHPKPGYPTVLLYAHHDVQPVGDGADWNTDPWVATRQGDRLFGRGAADDKAGLMTHLASVQAVDDVLGDDLGIGITLFIEGEEEAGSPSFVNFLEMYRDKLQADVIVVADSSNWRAGVPALTTSLRGVISGTITVRTLDHALHSGMFGGPLVDANTAMVRLLASLHDDDGAVAIEGLVRGQEPDLDYAEKDFREDAGALENFRLTGRGSISSRLWNQPALSVIGIDITSVDQSSNTMAASTRARVSLRLAPGQDPHEAHRLLEKHLSEHAPWGSTVEYDGGEAGQPFESDVTSEPARAVLDSMRDAWGTDAALMGMGGSIPFVASLTRTFPDAAILITGIEDPDTRAHSANESLYIPDFQRAIESEALFLSRMNAKL</sequence>
<keyword evidence="1" id="KW-0645">Protease</keyword>
<evidence type="ECO:0000313" key="7">
    <source>
        <dbReference type="Proteomes" id="UP000462152"/>
    </source>
</evidence>
<dbReference type="Gene3D" id="3.30.70.360">
    <property type="match status" value="1"/>
</dbReference>
<feature type="region of interest" description="Disordered" evidence="4">
    <location>
        <begin position="1"/>
        <end position="23"/>
    </location>
</feature>
<evidence type="ECO:0000256" key="3">
    <source>
        <dbReference type="ARBA" id="ARBA00022801"/>
    </source>
</evidence>
<name>A0A7K1LGX3_9MICC</name>
<reference evidence="6 7" key="1">
    <citation type="submission" date="2019-12" db="EMBL/GenBank/DDBJ databases">
        <authorList>
            <person name="Li J."/>
            <person name="Shi Y."/>
            <person name="Xu G."/>
            <person name="Xiao D."/>
            <person name="Ran X."/>
        </authorList>
    </citation>
    <scope>NUCLEOTIDE SEQUENCE [LARGE SCALE GENOMIC DNA]</scope>
    <source>
        <strain evidence="6 7">JCM 15915</strain>
    </source>
</reference>
<comment type="caution">
    <text evidence="6">The sequence shown here is derived from an EMBL/GenBank/DDBJ whole genome shotgun (WGS) entry which is preliminary data.</text>
</comment>
<dbReference type="GO" id="GO:0008233">
    <property type="term" value="F:peptidase activity"/>
    <property type="evidence" value="ECO:0007669"/>
    <property type="project" value="UniProtKB-KW"/>
</dbReference>
<dbReference type="InterPro" id="IPR011650">
    <property type="entry name" value="Peptidase_M20_dimer"/>
</dbReference>
<dbReference type="Gene3D" id="3.40.630.10">
    <property type="entry name" value="Zn peptidases"/>
    <property type="match status" value="1"/>
</dbReference>